<evidence type="ECO:0000313" key="2">
    <source>
        <dbReference type="Proteomes" id="UP000234462"/>
    </source>
</evidence>
<reference evidence="2" key="1">
    <citation type="submission" date="2017-03" db="EMBL/GenBank/DDBJ databases">
        <authorList>
            <person name="Monnet C."/>
        </authorList>
    </citation>
    <scope>NUCLEOTIDE SEQUENCE [LARGE SCALE GENOMIC DNA]</scope>
    <source>
        <strain evidence="2">SJ5-8</strain>
    </source>
</reference>
<sequence>MQRADRPLRCVSYCEGMSQNLGNPSHIGNLDAAQLGPQPTYLPDDHPDVDAKRRLDAGEEPVDVASILPSSCLAWAELADEAFDEGRTVDSYAYARVGYHRGLDALRGAGWRGAGPIPWTHEINRGFLRSLYALGRAAASIGESEEAARVEKFLNDSDPTAMEQIAGNRG</sequence>
<gene>
    <name evidence="1" type="ORF">BJEO58_01395</name>
</gene>
<evidence type="ECO:0000313" key="1">
    <source>
        <dbReference type="EMBL" id="SMY11804.1"/>
    </source>
</evidence>
<evidence type="ECO:0008006" key="3">
    <source>
        <dbReference type="Google" id="ProtNLM"/>
    </source>
</evidence>
<proteinExistence type="predicted"/>
<organism evidence="1 2">
    <name type="scientific">Brevibacterium jeotgali</name>
    <dbReference type="NCBI Taxonomy" id="1262550"/>
    <lineage>
        <taxon>Bacteria</taxon>
        <taxon>Bacillati</taxon>
        <taxon>Actinomycetota</taxon>
        <taxon>Actinomycetes</taxon>
        <taxon>Micrococcales</taxon>
        <taxon>Brevibacteriaceae</taxon>
        <taxon>Brevibacterium</taxon>
    </lineage>
</organism>
<dbReference type="InterPro" id="IPR014487">
    <property type="entry name" value="DUF3151"/>
</dbReference>
<dbReference type="EMBL" id="FXZM01000005">
    <property type="protein sequence ID" value="SMY11804.1"/>
    <property type="molecule type" value="Genomic_DNA"/>
</dbReference>
<dbReference type="AlphaFoldDB" id="A0A2H1L4H2"/>
<keyword evidence="2" id="KW-1185">Reference proteome</keyword>
<accession>A0A2H1L4H2</accession>
<name>A0A2H1L4H2_9MICO</name>
<dbReference type="Proteomes" id="UP000234462">
    <property type="component" value="Unassembled WGS sequence"/>
</dbReference>
<protein>
    <recommendedName>
        <fullName evidence="3">DUF3151 domain-containing protein</fullName>
    </recommendedName>
</protein>
<dbReference type="Pfam" id="PF11349">
    <property type="entry name" value="DUF3151"/>
    <property type="match status" value="1"/>
</dbReference>